<name>A0ABQ7JKQ3_9FUNG</name>
<evidence type="ECO:0000313" key="3">
    <source>
        <dbReference type="Proteomes" id="UP001194696"/>
    </source>
</evidence>
<protein>
    <recommendedName>
        <fullName evidence="1">Transposase Tn5 dimerisation domain-containing protein</fullName>
    </recommendedName>
</protein>
<dbReference type="Pfam" id="PF02281">
    <property type="entry name" value="Dimer_Tnp_Tn5"/>
    <property type="match status" value="1"/>
</dbReference>
<dbReference type="InterPro" id="IPR012337">
    <property type="entry name" value="RNaseH-like_sf"/>
</dbReference>
<evidence type="ECO:0000259" key="1">
    <source>
        <dbReference type="Pfam" id="PF02281"/>
    </source>
</evidence>
<keyword evidence="3" id="KW-1185">Reference proteome</keyword>
<dbReference type="NCBIfam" id="NF033590">
    <property type="entry name" value="transpos_IS4_3"/>
    <property type="match status" value="1"/>
</dbReference>
<proteinExistence type="predicted"/>
<dbReference type="Gene3D" id="1.10.740.10">
    <property type="entry name" value="Transferase Inhibitor Protein From Tn5, Chain"/>
    <property type="match status" value="1"/>
</dbReference>
<organism evidence="2 3">
    <name type="scientific">Linnemannia gamsii</name>
    <dbReference type="NCBI Taxonomy" id="64522"/>
    <lineage>
        <taxon>Eukaryota</taxon>
        <taxon>Fungi</taxon>
        <taxon>Fungi incertae sedis</taxon>
        <taxon>Mucoromycota</taxon>
        <taxon>Mortierellomycotina</taxon>
        <taxon>Mortierellomycetes</taxon>
        <taxon>Mortierellales</taxon>
        <taxon>Mortierellaceae</taxon>
        <taxon>Linnemannia</taxon>
    </lineage>
</organism>
<dbReference type="InterPro" id="IPR003201">
    <property type="entry name" value="Transposase_Tn5"/>
</dbReference>
<gene>
    <name evidence="2" type="ORF">BGZ96_002452</name>
</gene>
<dbReference type="InterPro" id="IPR054836">
    <property type="entry name" value="Tn5_transposase"/>
</dbReference>
<feature type="domain" description="Transposase Tn5 dimerisation" evidence="1">
    <location>
        <begin position="161"/>
        <end position="254"/>
    </location>
</feature>
<dbReference type="EMBL" id="JAAAIM010001466">
    <property type="protein sequence ID" value="KAG0278291.1"/>
    <property type="molecule type" value="Genomic_DNA"/>
</dbReference>
<dbReference type="Gene3D" id="3.90.350.10">
    <property type="entry name" value="Transposase Inhibitor Protein From Tn5, Chain A, domain 1"/>
    <property type="match status" value="1"/>
</dbReference>
<dbReference type="InterPro" id="IPR014737">
    <property type="entry name" value="Transposase_Tn5-like_C"/>
</dbReference>
<accession>A0ABQ7JKQ3</accession>
<evidence type="ECO:0000313" key="2">
    <source>
        <dbReference type="EMBL" id="KAG0278291.1"/>
    </source>
</evidence>
<dbReference type="InterPro" id="IPR047768">
    <property type="entry name" value="Tn5p-like"/>
</dbReference>
<comment type="caution">
    <text evidence="2">The sequence shown here is derived from an EMBL/GenBank/DDBJ whole genome shotgun (WGS) entry which is preliminary data.</text>
</comment>
<dbReference type="PANTHER" id="PTHR37319:SF1">
    <property type="entry name" value="TRANSPOSASE TN5 DIMERISATION DOMAIN-CONTAINING PROTEIN"/>
    <property type="match status" value="1"/>
</dbReference>
<dbReference type="PANTHER" id="PTHR37319">
    <property type="entry name" value="TRANSPOSASE"/>
    <property type="match status" value="1"/>
</dbReference>
<reference evidence="2 3" key="1">
    <citation type="journal article" date="2020" name="Fungal Divers.">
        <title>Resolving the Mortierellaceae phylogeny through synthesis of multi-gene phylogenetics and phylogenomics.</title>
        <authorList>
            <person name="Vandepol N."/>
            <person name="Liber J."/>
            <person name="Desiro A."/>
            <person name="Na H."/>
            <person name="Kennedy M."/>
            <person name="Barry K."/>
            <person name="Grigoriev I.V."/>
            <person name="Miller A.N."/>
            <person name="O'Donnell K."/>
            <person name="Stajich J.E."/>
            <person name="Bonito G."/>
        </authorList>
    </citation>
    <scope>NUCLEOTIDE SEQUENCE [LARGE SCALE GENOMIC DNA]</scope>
    <source>
        <strain evidence="2 3">AD045</strain>
    </source>
</reference>
<dbReference type="SUPFAM" id="SSF53098">
    <property type="entry name" value="Ribonuclease H-like"/>
    <property type="match status" value="1"/>
</dbReference>
<sequence>MLALLVKARDLGEPVDYLIRATHNRSLPDGQKLFAQIEASASLGEIHFTLPKREGTKPRAVCQSVHVKRVNLKDEKGKSLQSTCVTVKERDAPLGTKPIVWRLLTNRSIKTLEEAVELIEWYRARWEIELFFDVLKNGCRVEALQLAHQVRLERALALFMIIAWRVARLMRLGRTCPDLDAELFFEPIEWKVAFAMLKKPVPQHPPTLNQVIRAIAMLGGFLGRKSDGEPGSKTLWTGLQRLFDGVLAIEGAQFVGLI</sequence>
<dbReference type="Proteomes" id="UP001194696">
    <property type="component" value="Unassembled WGS sequence"/>
</dbReference>